<sequence>MVLSALIVLAIYQLYKWGERNLRGIPWTAILCMSGAILTKGPVGMVLPCLVVGVFLWIRTGRFWHVFGKFVAIGLGACALPMLWYLAAWRQGGDEFLTLVIEENVLRFLGKMSYESHENPLYYNFLTVFAGYVPYTLLALLSLFALKYRKPDWNLRRAMQALLSFPERNLFLRGLVPLVGYPTATVWYDRHERFAGTSKYPLNKMLNFAIEGITSFSVRPLRYITYLGAIFILLSFVAIIYALCSYASRDVLPGWTSLLISVWFVGGMILLACGIIGEYLGKIYTEAKRRPRYFIEQEITDERPLPSAS</sequence>
<evidence type="ECO:0000256" key="6">
    <source>
        <dbReference type="ARBA" id="ARBA00023136"/>
    </source>
</evidence>
<keyword evidence="6 7" id="KW-0472">Membrane</keyword>
<feature type="transmembrane region" description="Helical" evidence="7">
    <location>
        <begin position="70"/>
        <end position="87"/>
    </location>
</feature>
<feature type="transmembrane region" description="Helical" evidence="7">
    <location>
        <begin position="121"/>
        <end position="146"/>
    </location>
</feature>
<feature type="transmembrane region" description="Helical" evidence="7">
    <location>
        <begin position="255"/>
        <end position="280"/>
    </location>
</feature>
<accession>A0A9D2E9N4</accession>
<evidence type="ECO:0000256" key="2">
    <source>
        <dbReference type="ARBA" id="ARBA00022676"/>
    </source>
</evidence>
<keyword evidence="4 7" id="KW-0812">Transmembrane</keyword>
<dbReference type="PANTHER" id="PTHR48090:SF1">
    <property type="entry name" value="PROPHAGE BACTOPRENOL GLUCOSYL TRANSFERASE HOMOLOG"/>
    <property type="match status" value="1"/>
</dbReference>
<evidence type="ECO:0000256" key="4">
    <source>
        <dbReference type="ARBA" id="ARBA00022692"/>
    </source>
</evidence>
<dbReference type="EMBL" id="DXBX01000056">
    <property type="protein sequence ID" value="HIZ33325.1"/>
    <property type="molecule type" value="Genomic_DNA"/>
</dbReference>
<evidence type="ECO:0008006" key="10">
    <source>
        <dbReference type="Google" id="ProtNLM"/>
    </source>
</evidence>
<organism evidence="8 9">
    <name type="scientific">Candidatus Bacteroides merdigallinarum</name>
    <dbReference type="NCBI Taxonomy" id="2838473"/>
    <lineage>
        <taxon>Bacteria</taxon>
        <taxon>Pseudomonadati</taxon>
        <taxon>Bacteroidota</taxon>
        <taxon>Bacteroidia</taxon>
        <taxon>Bacteroidales</taxon>
        <taxon>Bacteroidaceae</taxon>
        <taxon>Bacteroides</taxon>
    </lineage>
</organism>
<dbReference type="AlphaFoldDB" id="A0A9D2E9N4"/>
<evidence type="ECO:0000256" key="1">
    <source>
        <dbReference type="ARBA" id="ARBA00004141"/>
    </source>
</evidence>
<dbReference type="InterPro" id="IPR050256">
    <property type="entry name" value="Glycosyltransferase_2"/>
</dbReference>
<protein>
    <recommendedName>
        <fullName evidence="10">Glycosyltransferase RgtA/B/C/D-like domain-containing protein</fullName>
    </recommendedName>
</protein>
<feature type="transmembrane region" description="Helical" evidence="7">
    <location>
        <begin position="223"/>
        <end position="243"/>
    </location>
</feature>
<comment type="caution">
    <text evidence="8">The sequence shown here is derived from an EMBL/GenBank/DDBJ whole genome shotgun (WGS) entry which is preliminary data.</text>
</comment>
<name>A0A9D2E9N4_9BACE</name>
<evidence type="ECO:0000256" key="3">
    <source>
        <dbReference type="ARBA" id="ARBA00022679"/>
    </source>
</evidence>
<dbReference type="GO" id="GO:0016757">
    <property type="term" value="F:glycosyltransferase activity"/>
    <property type="evidence" value="ECO:0007669"/>
    <property type="project" value="UniProtKB-KW"/>
</dbReference>
<keyword evidence="2" id="KW-0328">Glycosyltransferase</keyword>
<evidence type="ECO:0000256" key="7">
    <source>
        <dbReference type="SAM" id="Phobius"/>
    </source>
</evidence>
<feature type="transmembrane region" description="Helical" evidence="7">
    <location>
        <begin position="37"/>
        <end position="58"/>
    </location>
</feature>
<evidence type="ECO:0000313" key="8">
    <source>
        <dbReference type="EMBL" id="HIZ33325.1"/>
    </source>
</evidence>
<proteinExistence type="predicted"/>
<dbReference type="GO" id="GO:0005886">
    <property type="term" value="C:plasma membrane"/>
    <property type="evidence" value="ECO:0007669"/>
    <property type="project" value="TreeGrafter"/>
</dbReference>
<dbReference type="Proteomes" id="UP000824028">
    <property type="component" value="Unassembled WGS sequence"/>
</dbReference>
<reference evidence="8" key="1">
    <citation type="journal article" date="2021" name="PeerJ">
        <title>Extensive microbial diversity within the chicken gut microbiome revealed by metagenomics and culture.</title>
        <authorList>
            <person name="Gilroy R."/>
            <person name="Ravi A."/>
            <person name="Getino M."/>
            <person name="Pursley I."/>
            <person name="Horton D.L."/>
            <person name="Alikhan N.F."/>
            <person name="Baker D."/>
            <person name="Gharbi K."/>
            <person name="Hall N."/>
            <person name="Watson M."/>
            <person name="Adriaenssens E.M."/>
            <person name="Foster-Nyarko E."/>
            <person name="Jarju S."/>
            <person name="Secka A."/>
            <person name="Antonio M."/>
            <person name="Oren A."/>
            <person name="Chaudhuri R.R."/>
            <person name="La Ragione R."/>
            <person name="Hildebrand F."/>
            <person name="Pallen M.J."/>
        </authorList>
    </citation>
    <scope>NUCLEOTIDE SEQUENCE</scope>
    <source>
        <strain evidence="8">ChiHjej9B8-1298</strain>
    </source>
</reference>
<gene>
    <name evidence="8" type="ORF">H9814_07290</name>
</gene>
<evidence type="ECO:0000313" key="9">
    <source>
        <dbReference type="Proteomes" id="UP000824028"/>
    </source>
</evidence>
<keyword evidence="3" id="KW-0808">Transferase</keyword>
<reference evidence="8" key="2">
    <citation type="submission" date="2021-04" db="EMBL/GenBank/DDBJ databases">
        <authorList>
            <person name="Gilroy R."/>
        </authorList>
    </citation>
    <scope>NUCLEOTIDE SEQUENCE</scope>
    <source>
        <strain evidence="8">ChiHjej9B8-1298</strain>
    </source>
</reference>
<evidence type="ECO:0000256" key="5">
    <source>
        <dbReference type="ARBA" id="ARBA00022989"/>
    </source>
</evidence>
<keyword evidence="5 7" id="KW-1133">Transmembrane helix</keyword>
<dbReference type="PANTHER" id="PTHR48090">
    <property type="entry name" value="UNDECAPRENYL-PHOSPHATE 4-DEOXY-4-FORMAMIDO-L-ARABINOSE TRANSFERASE-RELATED"/>
    <property type="match status" value="1"/>
</dbReference>
<comment type="subcellular location">
    <subcellularLocation>
        <location evidence="1">Membrane</location>
        <topology evidence="1">Multi-pass membrane protein</topology>
    </subcellularLocation>
</comment>